<feature type="transmembrane region" description="Helical" evidence="1">
    <location>
        <begin position="92"/>
        <end position="116"/>
    </location>
</feature>
<evidence type="ECO:0000256" key="1">
    <source>
        <dbReference type="SAM" id="Phobius"/>
    </source>
</evidence>
<protein>
    <submittedName>
        <fullName evidence="2">CBO0543 family protein</fullName>
    </submittedName>
</protein>
<dbReference type="InterPro" id="IPR048147">
    <property type="entry name" value="CBO0543-like"/>
</dbReference>
<dbReference type="RefSeq" id="WP_406583792.1">
    <property type="nucleotide sequence ID" value="NZ_JBJHQH010000046.1"/>
</dbReference>
<evidence type="ECO:0000313" key="2">
    <source>
        <dbReference type="EMBL" id="MFK9095410.1"/>
    </source>
</evidence>
<keyword evidence="1" id="KW-0472">Membrane</keyword>
<gene>
    <name evidence="2" type="ORF">ACJEBI_28685</name>
</gene>
<feature type="transmembrane region" description="Helical" evidence="1">
    <location>
        <begin position="183"/>
        <end position="203"/>
    </location>
</feature>
<keyword evidence="3" id="KW-1185">Reference proteome</keyword>
<feature type="transmembrane region" description="Helical" evidence="1">
    <location>
        <begin position="66"/>
        <end position="86"/>
    </location>
</feature>
<keyword evidence="1" id="KW-1133">Transmembrane helix</keyword>
<keyword evidence="1" id="KW-0812">Transmembrane</keyword>
<evidence type="ECO:0000313" key="3">
    <source>
        <dbReference type="Proteomes" id="UP001623041"/>
    </source>
</evidence>
<name>A0ABW8RPF5_9BACI</name>
<dbReference type="Proteomes" id="UP001623041">
    <property type="component" value="Unassembled WGS sequence"/>
</dbReference>
<proteinExistence type="predicted"/>
<dbReference type="EMBL" id="JBJHQH010000046">
    <property type="protein sequence ID" value="MFK9095410.1"/>
    <property type="molecule type" value="Genomic_DNA"/>
</dbReference>
<sequence>MKQRLKSLINRAVFLETTSVGLMFTFFGKISVGQVMSMIAIVLSISWTIAAIKYGDRDWRKYYPSMLFAGLGNALYEILCYNYQLWQMEPNGLGFSIIPMLLLILIGMPLSTWVFLSKYPYNSGIFKKGLYVLIFILLFIALEFVSVKLGAISYHRGWHLGWSLLFVTVMFMVIRVHYSRPILALILSIPFTLFLCMIFEVTLDKMK</sequence>
<feature type="transmembrane region" description="Helical" evidence="1">
    <location>
        <begin position="128"/>
        <end position="147"/>
    </location>
</feature>
<organism evidence="2 3">
    <name type="scientific">Bacillus salipaludis</name>
    <dbReference type="NCBI Taxonomy" id="2547811"/>
    <lineage>
        <taxon>Bacteria</taxon>
        <taxon>Bacillati</taxon>
        <taxon>Bacillota</taxon>
        <taxon>Bacilli</taxon>
        <taxon>Bacillales</taxon>
        <taxon>Bacillaceae</taxon>
        <taxon>Bacillus</taxon>
    </lineage>
</organism>
<feature type="transmembrane region" description="Helical" evidence="1">
    <location>
        <begin position="36"/>
        <end position="54"/>
    </location>
</feature>
<comment type="caution">
    <text evidence="2">The sequence shown here is derived from an EMBL/GenBank/DDBJ whole genome shotgun (WGS) entry which is preliminary data.</text>
</comment>
<dbReference type="NCBIfam" id="NF041644">
    <property type="entry name" value="CBO0543_fam"/>
    <property type="match status" value="1"/>
</dbReference>
<reference evidence="2 3" key="1">
    <citation type="submission" date="2024-11" db="EMBL/GenBank/DDBJ databases">
        <authorList>
            <person name="Lucas J.A."/>
        </authorList>
    </citation>
    <scope>NUCLEOTIDE SEQUENCE [LARGE SCALE GENOMIC DNA]</scope>
    <source>
        <strain evidence="2 3">Z 5.4</strain>
    </source>
</reference>
<feature type="transmembrane region" description="Helical" evidence="1">
    <location>
        <begin position="159"/>
        <end position="176"/>
    </location>
</feature>
<accession>A0ABW8RPF5</accession>